<evidence type="ECO:0000256" key="4">
    <source>
        <dbReference type="ARBA" id="ARBA00023136"/>
    </source>
</evidence>
<dbReference type="HOGENOM" id="CLU_1042612_0_0_1"/>
<dbReference type="GO" id="GO:0043007">
    <property type="term" value="P:maintenance of rDNA"/>
    <property type="evidence" value="ECO:0007669"/>
    <property type="project" value="TreeGrafter"/>
</dbReference>
<dbReference type="GO" id="GO:0012505">
    <property type="term" value="C:endomembrane system"/>
    <property type="evidence" value="ECO:0007669"/>
    <property type="project" value="UniProtKB-SubCell"/>
</dbReference>
<keyword evidence="7" id="KW-1185">Reference proteome</keyword>
<dbReference type="PANTHER" id="PTHR28293">
    <property type="entry name" value="NUCLEAR RIM PROTEIN 1"/>
    <property type="match status" value="1"/>
</dbReference>
<proteinExistence type="predicted"/>
<dbReference type="AlphaFoldDB" id="A0A015JT90"/>
<dbReference type="Proteomes" id="UP000022910">
    <property type="component" value="Unassembled WGS sequence"/>
</dbReference>
<evidence type="ECO:0000256" key="2">
    <source>
        <dbReference type="ARBA" id="ARBA00022692"/>
    </source>
</evidence>
<accession>A0A015JT90</accession>
<evidence type="ECO:0000256" key="3">
    <source>
        <dbReference type="ARBA" id="ARBA00022989"/>
    </source>
</evidence>
<dbReference type="Pfam" id="PF10332">
    <property type="entry name" value="DUF2418"/>
    <property type="match status" value="1"/>
</dbReference>
<evidence type="ECO:0000313" key="7">
    <source>
        <dbReference type="Proteomes" id="UP000022910"/>
    </source>
</evidence>
<dbReference type="SMR" id="A0A015JT90"/>
<feature type="transmembrane region" description="Helical" evidence="5">
    <location>
        <begin position="58"/>
        <end position="79"/>
    </location>
</feature>
<dbReference type="InterPro" id="IPR018819">
    <property type="entry name" value="Nur1/Mug154"/>
</dbReference>
<evidence type="ECO:0000256" key="1">
    <source>
        <dbReference type="ARBA" id="ARBA00004127"/>
    </source>
</evidence>
<feature type="transmembrane region" description="Helical" evidence="5">
    <location>
        <begin position="172"/>
        <end position="189"/>
    </location>
</feature>
<reference evidence="6 7" key="1">
    <citation type="submission" date="2014-02" db="EMBL/GenBank/DDBJ databases">
        <title>Single nucleus genome sequencing reveals high similarity among nuclei of an endomycorrhizal fungus.</title>
        <authorList>
            <person name="Lin K."/>
            <person name="Geurts R."/>
            <person name="Zhang Z."/>
            <person name="Limpens E."/>
            <person name="Saunders D.G."/>
            <person name="Mu D."/>
            <person name="Pang E."/>
            <person name="Cao H."/>
            <person name="Cha H."/>
            <person name="Lin T."/>
            <person name="Zhou Q."/>
            <person name="Shang Y."/>
            <person name="Li Y."/>
            <person name="Ivanov S."/>
            <person name="Sharma T."/>
            <person name="Velzen R.V."/>
            <person name="Ruijter N.D."/>
            <person name="Aanen D.K."/>
            <person name="Win J."/>
            <person name="Kamoun S."/>
            <person name="Bisseling T."/>
            <person name="Huang S."/>
        </authorList>
    </citation>
    <scope>NUCLEOTIDE SEQUENCE [LARGE SCALE GENOMIC DNA]</scope>
    <source>
        <strain evidence="7">DAOM197198w</strain>
    </source>
</reference>
<keyword evidence="4 5" id="KW-0472">Membrane</keyword>
<dbReference type="GO" id="GO:0007096">
    <property type="term" value="P:regulation of exit from mitosis"/>
    <property type="evidence" value="ECO:0007669"/>
    <property type="project" value="TreeGrafter"/>
</dbReference>
<dbReference type="PANTHER" id="PTHR28293:SF1">
    <property type="entry name" value="NUCLEAR RIM PROTEIN 1"/>
    <property type="match status" value="1"/>
</dbReference>
<comment type="subcellular location">
    <subcellularLocation>
        <location evidence="1">Endomembrane system</location>
        <topology evidence="1">Multi-pass membrane protein</topology>
    </subcellularLocation>
</comment>
<dbReference type="OrthoDB" id="3363151at2759"/>
<evidence type="ECO:0000313" key="6">
    <source>
        <dbReference type="EMBL" id="EXX72807.1"/>
    </source>
</evidence>
<evidence type="ECO:0000256" key="5">
    <source>
        <dbReference type="SAM" id="Phobius"/>
    </source>
</evidence>
<keyword evidence="2 5" id="KW-0812">Transmembrane</keyword>
<keyword evidence="3 5" id="KW-1133">Transmembrane helix</keyword>
<organism evidence="6 7">
    <name type="scientific">Rhizophagus irregularis (strain DAOM 197198w)</name>
    <name type="common">Glomus intraradices</name>
    <dbReference type="NCBI Taxonomy" id="1432141"/>
    <lineage>
        <taxon>Eukaryota</taxon>
        <taxon>Fungi</taxon>
        <taxon>Fungi incertae sedis</taxon>
        <taxon>Mucoromycota</taxon>
        <taxon>Glomeromycotina</taxon>
        <taxon>Glomeromycetes</taxon>
        <taxon>Glomerales</taxon>
        <taxon>Glomeraceae</taxon>
        <taxon>Rhizophagus</taxon>
    </lineage>
</organism>
<comment type="caution">
    <text evidence="6">The sequence shown here is derived from an EMBL/GenBank/DDBJ whole genome shotgun (WGS) entry which is preliminary data.</text>
</comment>
<dbReference type="STRING" id="1432141.A0A015JT90"/>
<protein>
    <submittedName>
        <fullName evidence="6">Uncharacterized protein</fullName>
    </submittedName>
</protein>
<gene>
    <name evidence="6" type="ORF">RirG_065840</name>
</gene>
<sequence length="267" mass="32173">MNDGEEKLSLSDCLTVLVDTYISLDLNSWQNIIGCYVAFLLNIILIIMRYLYVDRYSTIEYILLTFSILNVIYLWWWSYKIYHFFSQKKDEIPNNPNINLVGINLPWYTRNRLGYFIHQQYYELSYDEPYKEGQKVWEICIWNPNKFSLNLLCGFSPVQVGILMLMNKGTEIYSIILAGFLALQMYFYAEKFITLVRDKEIVFREIQREYDMKFVKPRLSRRKKNVETQTMSQEEMMKELLCIKSDYEHYKFPRKFDNPWVTNFGTT</sequence>
<dbReference type="EMBL" id="JEMT01015018">
    <property type="protein sequence ID" value="EXX72807.1"/>
    <property type="molecule type" value="Genomic_DNA"/>
</dbReference>
<name>A0A015JT90_RHIIW</name>
<feature type="transmembrane region" description="Helical" evidence="5">
    <location>
        <begin position="33"/>
        <end position="52"/>
    </location>
</feature>